<reference evidence="7 8" key="1">
    <citation type="submission" date="2014-02" db="EMBL/GenBank/DDBJ databases">
        <title>Whole genome sequence of Sphingobium chlorophenolicum NBRC 16172.</title>
        <authorList>
            <person name="Gan H.M."/>
            <person name="Gan H.Y."/>
            <person name="Chew T.H."/>
            <person name="Savka M.A."/>
        </authorList>
    </citation>
    <scope>NUCLEOTIDE SEQUENCE [LARGE SCALE GENOMIC DNA]</scope>
    <source>
        <strain evidence="7 8">NBRC 16172</strain>
    </source>
</reference>
<dbReference type="InterPro" id="IPR020845">
    <property type="entry name" value="AMP-binding_CS"/>
</dbReference>
<dbReference type="PANTHER" id="PTHR43859">
    <property type="entry name" value="ACYL-ACTIVATING ENZYME"/>
    <property type="match status" value="1"/>
</dbReference>
<keyword evidence="3" id="KW-0276">Fatty acid metabolism</keyword>
<dbReference type="InterPro" id="IPR042099">
    <property type="entry name" value="ANL_N_sf"/>
</dbReference>
<dbReference type="Gene3D" id="3.40.50.12780">
    <property type="entry name" value="N-terminal domain of ligase-like"/>
    <property type="match status" value="1"/>
</dbReference>
<comment type="caution">
    <text evidence="7">The sequence shown here is derived from an EMBL/GenBank/DDBJ whole genome shotgun (WGS) entry which is preliminary data.</text>
</comment>
<evidence type="ECO:0000259" key="6">
    <source>
        <dbReference type="Pfam" id="PF13193"/>
    </source>
</evidence>
<dbReference type="GO" id="GO:0008756">
    <property type="term" value="F:o-succinylbenzoate-CoA ligase activity"/>
    <property type="evidence" value="ECO:0007669"/>
    <property type="project" value="UniProtKB-EC"/>
</dbReference>
<dbReference type="Proteomes" id="UP000028411">
    <property type="component" value="Unassembled WGS sequence"/>
</dbReference>
<protein>
    <submittedName>
        <fullName evidence="7">O-succinylbenzoate--CoA ligase</fullName>
        <ecNumber evidence="7">6.2.1.26</ecNumber>
    </submittedName>
</protein>
<evidence type="ECO:0000256" key="1">
    <source>
        <dbReference type="ARBA" id="ARBA00006432"/>
    </source>
</evidence>
<dbReference type="SUPFAM" id="SSF56801">
    <property type="entry name" value="Acetyl-CoA synthetase-like"/>
    <property type="match status" value="1"/>
</dbReference>
<evidence type="ECO:0000313" key="8">
    <source>
        <dbReference type="Proteomes" id="UP000028411"/>
    </source>
</evidence>
<keyword evidence="4" id="KW-0443">Lipid metabolism</keyword>
<dbReference type="Pfam" id="PF13193">
    <property type="entry name" value="AMP-binding_C"/>
    <property type="match status" value="1"/>
</dbReference>
<evidence type="ECO:0000259" key="5">
    <source>
        <dbReference type="Pfam" id="PF00501"/>
    </source>
</evidence>
<dbReference type="PANTHER" id="PTHR43859:SF4">
    <property type="entry name" value="BUTANOATE--COA LIGASE AAE1-RELATED"/>
    <property type="match status" value="1"/>
</dbReference>
<sequence length="558" mass="60037">MSVTEARAPETNRSAAPLFGGMQDWPLTVDKIITHATLAHPHARVVTRAGDRSVRETTYAEIEKVSRTISSALAAYGIGAGDMVATLATNNDAHVALWYGAGGIGAVIHPINPRLSVEQIGWIISHANDRILFAEAGFIPLLQSLGSALPSTLTIVLMESPVVPADLGFSAISFETFLEAGQEPCVWGGFPEDSACALFYTSGTTSNPKGVLYSHRSNVLHALSSAIAYGLQPGDVAMPVVPMFHANCWGLIHNAPLVGASLVLPGPHLDSASLCELFIEHGVTHAAGVPTMWNALYNHLKETGRQLPKLRKLFTAGSAASRSLIERMESEFGIEIVCAWGMTEASPSGTMGGLAPIGSAEPEKRLTDGMRQGKMLFGVEMAIKDDEGVKLPHDGASAGRLMIRGPWIVGEYYRSDAEIRDEEGYFDTGDVAVLHPDSVLQIVDRAKDIIKSGGEWISSLAIEDAATLHPAVEACAVIGVPDDRWDERPLLIVKRLPGAAIEEGEIRDFLSERVQKWWLPDHVVFDDDLPVGATGKFDKKLLRARYADRFGVVNSLAV</sequence>
<dbReference type="InterPro" id="IPR000873">
    <property type="entry name" value="AMP-dep_synth/lig_dom"/>
</dbReference>
<dbReference type="Gene3D" id="3.30.300.30">
    <property type="match status" value="1"/>
</dbReference>
<feature type="domain" description="AMP-binding enzyme C-terminal" evidence="6">
    <location>
        <begin position="462"/>
        <end position="536"/>
    </location>
</feature>
<accession>A0A081RAS6</accession>
<dbReference type="InterPro" id="IPR045851">
    <property type="entry name" value="AMP-bd_C_sf"/>
</dbReference>
<name>A0A081RAS6_SPHCR</name>
<dbReference type="NCBIfam" id="NF004837">
    <property type="entry name" value="PRK06187.1"/>
    <property type="match status" value="1"/>
</dbReference>
<feature type="domain" description="AMP-dependent synthetase/ligase" evidence="5">
    <location>
        <begin position="39"/>
        <end position="413"/>
    </location>
</feature>
<dbReference type="AlphaFoldDB" id="A0A081RAS6"/>
<dbReference type="EMBL" id="JFHR01000046">
    <property type="protein sequence ID" value="KEQ52299.1"/>
    <property type="molecule type" value="Genomic_DNA"/>
</dbReference>
<gene>
    <name evidence="7" type="ORF">BV95_03419</name>
</gene>
<dbReference type="eggNOG" id="COG0318">
    <property type="taxonomic scope" value="Bacteria"/>
</dbReference>
<evidence type="ECO:0000256" key="4">
    <source>
        <dbReference type="ARBA" id="ARBA00023098"/>
    </source>
</evidence>
<dbReference type="PATRIC" id="fig|46429.4.peg.3408"/>
<proteinExistence type="inferred from homology"/>
<dbReference type="RefSeq" id="WP_051749834.1">
    <property type="nucleotide sequence ID" value="NZ_JFHR01000046.1"/>
</dbReference>
<evidence type="ECO:0000256" key="2">
    <source>
        <dbReference type="ARBA" id="ARBA00022598"/>
    </source>
</evidence>
<evidence type="ECO:0000313" key="7">
    <source>
        <dbReference type="EMBL" id="KEQ52299.1"/>
    </source>
</evidence>
<dbReference type="InterPro" id="IPR025110">
    <property type="entry name" value="AMP-bd_C"/>
</dbReference>
<dbReference type="EC" id="6.2.1.26" evidence="7"/>
<dbReference type="PROSITE" id="PS00455">
    <property type="entry name" value="AMP_BINDING"/>
    <property type="match status" value="1"/>
</dbReference>
<dbReference type="OrthoDB" id="7056261at2"/>
<comment type="similarity">
    <text evidence="1">Belongs to the ATP-dependent AMP-binding enzyme family.</text>
</comment>
<dbReference type="GO" id="GO:0006631">
    <property type="term" value="P:fatty acid metabolic process"/>
    <property type="evidence" value="ECO:0007669"/>
    <property type="project" value="UniProtKB-KW"/>
</dbReference>
<evidence type="ECO:0000256" key="3">
    <source>
        <dbReference type="ARBA" id="ARBA00022832"/>
    </source>
</evidence>
<dbReference type="Pfam" id="PF00501">
    <property type="entry name" value="AMP-binding"/>
    <property type="match status" value="1"/>
</dbReference>
<keyword evidence="2 7" id="KW-0436">Ligase</keyword>
<organism evidence="7 8">
    <name type="scientific">Sphingobium chlorophenolicum</name>
    <dbReference type="NCBI Taxonomy" id="46429"/>
    <lineage>
        <taxon>Bacteria</taxon>
        <taxon>Pseudomonadati</taxon>
        <taxon>Pseudomonadota</taxon>
        <taxon>Alphaproteobacteria</taxon>
        <taxon>Sphingomonadales</taxon>
        <taxon>Sphingomonadaceae</taxon>
        <taxon>Sphingobium</taxon>
    </lineage>
</organism>